<evidence type="ECO:0000313" key="2">
    <source>
        <dbReference type="Proteomes" id="UP000801492"/>
    </source>
</evidence>
<gene>
    <name evidence="1" type="ORF">ILUMI_12876</name>
</gene>
<dbReference type="Proteomes" id="UP000801492">
    <property type="component" value="Unassembled WGS sequence"/>
</dbReference>
<proteinExistence type="predicted"/>
<name>A0A8K0G6D0_IGNLU</name>
<dbReference type="OrthoDB" id="6818189at2759"/>
<reference evidence="1" key="1">
    <citation type="submission" date="2019-08" db="EMBL/GenBank/DDBJ databases">
        <title>The genome of the North American firefly Photinus pyralis.</title>
        <authorList>
            <consortium name="Photinus pyralis genome working group"/>
            <person name="Fallon T.R."/>
            <person name="Sander Lower S.E."/>
            <person name="Weng J.-K."/>
        </authorList>
    </citation>
    <scope>NUCLEOTIDE SEQUENCE</scope>
    <source>
        <strain evidence="1">TRF0915ILg1</strain>
        <tissue evidence="1">Whole body</tissue>
    </source>
</reference>
<dbReference type="AlphaFoldDB" id="A0A8K0G6D0"/>
<keyword evidence="2" id="KW-1185">Reference proteome</keyword>
<evidence type="ECO:0000313" key="1">
    <source>
        <dbReference type="EMBL" id="KAF2893295.1"/>
    </source>
</evidence>
<protein>
    <submittedName>
        <fullName evidence="1">Uncharacterized protein</fullName>
    </submittedName>
</protein>
<sequence length="93" mass="10620">MEYTAKGAECSSLASGLLKDLFTLQKHGVTLTLPTSTLLLYSGSLPPKRPKYLYVKELVTKYVASDCMWFYDRRKCQGEEERTHSEEDSFTDD</sequence>
<organism evidence="1 2">
    <name type="scientific">Ignelater luminosus</name>
    <name type="common">Cucubano</name>
    <name type="synonym">Pyrophorus luminosus</name>
    <dbReference type="NCBI Taxonomy" id="2038154"/>
    <lineage>
        <taxon>Eukaryota</taxon>
        <taxon>Metazoa</taxon>
        <taxon>Ecdysozoa</taxon>
        <taxon>Arthropoda</taxon>
        <taxon>Hexapoda</taxon>
        <taxon>Insecta</taxon>
        <taxon>Pterygota</taxon>
        <taxon>Neoptera</taxon>
        <taxon>Endopterygota</taxon>
        <taxon>Coleoptera</taxon>
        <taxon>Polyphaga</taxon>
        <taxon>Elateriformia</taxon>
        <taxon>Elateroidea</taxon>
        <taxon>Elateridae</taxon>
        <taxon>Agrypninae</taxon>
        <taxon>Pyrophorini</taxon>
        <taxon>Ignelater</taxon>
    </lineage>
</organism>
<comment type="caution">
    <text evidence="1">The sequence shown here is derived from an EMBL/GenBank/DDBJ whole genome shotgun (WGS) entry which is preliminary data.</text>
</comment>
<accession>A0A8K0G6D0</accession>
<dbReference type="EMBL" id="VTPC01008090">
    <property type="protein sequence ID" value="KAF2893295.1"/>
    <property type="molecule type" value="Genomic_DNA"/>
</dbReference>